<feature type="compositionally biased region" description="Polar residues" evidence="1">
    <location>
        <begin position="1248"/>
        <end position="1259"/>
    </location>
</feature>
<feature type="region of interest" description="Disordered" evidence="1">
    <location>
        <begin position="1730"/>
        <end position="1808"/>
    </location>
</feature>
<feature type="compositionally biased region" description="Polar residues" evidence="1">
    <location>
        <begin position="1447"/>
        <end position="1464"/>
    </location>
</feature>
<feature type="compositionally biased region" description="Low complexity" evidence="1">
    <location>
        <begin position="1591"/>
        <end position="1605"/>
    </location>
</feature>
<feature type="compositionally biased region" description="Polar residues" evidence="1">
    <location>
        <begin position="1354"/>
        <end position="1370"/>
    </location>
</feature>
<protein>
    <submittedName>
        <fullName evidence="2">Uncharacterized protein</fullName>
    </submittedName>
</protein>
<feature type="compositionally biased region" description="Low complexity" evidence="1">
    <location>
        <begin position="2011"/>
        <end position="2020"/>
    </location>
</feature>
<feature type="compositionally biased region" description="Basic residues" evidence="1">
    <location>
        <begin position="26"/>
        <end position="40"/>
    </location>
</feature>
<feature type="region of interest" description="Disordered" evidence="1">
    <location>
        <begin position="1065"/>
        <end position="1717"/>
    </location>
</feature>
<feature type="compositionally biased region" description="Basic and acidic residues" evidence="1">
    <location>
        <begin position="1084"/>
        <end position="1096"/>
    </location>
</feature>
<evidence type="ECO:0000313" key="2">
    <source>
        <dbReference type="EMBL" id="KAJ1525447.1"/>
    </source>
</evidence>
<feature type="compositionally biased region" description="Pro residues" evidence="1">
    <location>
        <begin position="212"/>
        <end position="223"/>
    </location>
</feature>
<feature type="compositionally biased region" description="Polar residues" evidence="1">
    <location>
        <begin position="1622"/>
        <end position="1643"/>
    </location>
</feature>
<feature type="region of interest" description="Disordered" evidence="1">
    <location>
        <begin position="559"/>
        <end position="783"/>
    </location>
</feature>
<feature type="compositionally biased region" description="Pro residues" evidence="1">
    <location>
        <begin position="1375"/>
        <end position="1389"/>
    </location>
</feature>
<feature type="compositionally biased region" description="Basic residues" evidence="1">
    <location>
        <begin position="233"/>
        <end position="246"/>
    </location>
</feature>
<gene>
    <name evidence="2" type="ORF">ONE63_010258</name>
</gene>
<feature type="compositionally biased region" description="Low complexity" evidence="1">
    <location>
        <begin position="579"/>
        <end position="588"/>
    </location>
</feature>
<feature type="compositionally biased region" description="Basic residues" evidence="1">
    <location>
        <begin position="291"/>
        <end position="305"/>
    </location>
</feature>
<feature type="compositionally biased region" description="Low complexity" evidence="1">
    <location>
        <begin position="1486"/>
        <end position="1497"/>
    </location>
</feature>
<reference evidence="2" key="1">
    <citation type="submission" date="2022-12" db="EMBL/GenBank/DDBJ databases">
        <title>Chromosome-level genome assembly of the bean flower thrips Megalurothrips usitatus.</title>
        <authorList>
            <person name="Ma L."/>
            <person name="Liu Q."/>
            <person name="Li H."/>
            <person name="Cai W."/>
        </authorList>
    </citation>
    <scope>NUCLEOTIDE SEQUENCE</scope>
    <source>
        <strain evidence="2">Cailab_2022a</strain>
    </source>
</reference>
<keyword evidence="3" id="KW-1185">Reference proteome</keyword>
<feature type="compositionally biased region" description="Low complexity" evidence="1">
    <location>
        <begin position="1651"/>
        <end position="1678"/>
    </location>
</feature>
<feature type="compositionally biased region" description="Polar residues" evidence="1">
    <location>
        <begin position="1273"/>
        <end position="1283"/>
    </location>
</feature>
<feature type="compositionally biased region" description="Low complexity" evidence="1">
    <location>
        <begin position="1934"/>
        <end position="1949"/>
    </location>
</feature>
<name>A0AAV7XH89_9NEOP</name>
<feature type="compositionally biased region" description="Polar residues" evidence="1">
    <location>
        <begin position="1421"/>
        <end position="1439"/>
    </location>
</feature>
<feature type="region of interest" description="Disordered" evidence="1">
    <location>
        <begin position="1824"/>
        <end position="1953"/>
    </location>
</feature>
<feature type="compositionally biased region" description="Low complexity" evidence="1">
    <location>
        <begin position="1567"/>
        <end position="1583"/>
    </location>
</feature>
<feature type="region of interest" description="Disordered" evidence="1">
    <location>
        <begin position="933"/>
        <end position="958"/>
    </location>
</feature>
<feature type="region of interest" description="Disordered" evidence="1">
    <location>
        <begin position="2005"/>
        <end position="2075"/>
    </location>
</feature>
<feature type="compositionally biased region" description="Polar residues" evidence="1">
    <location>
        <begin position="1002"/>
        <end position="1016"/>
    </location>
</feature>
<feature type="compositionally biased region" description="Basic and acidic residues" evidence="1">
    <location>
        <begin position="759"/>
        <end position="777"/>
    </location>
</feature>
<feature type="compositionally biased region" description="Polar residues" evidence="1">
    <location>
        <begin position="1740"/>
        <end position="1751"/>
    </location>
</feature>
<feature type="compositionally biased region" description="Polar residues" evidence="1">
    <location>
        <begin position="1777"/>
        <end position="1791"/>
    </location>
</feature>
<feature type="compositionally biased region" description="Pro residues" evidence="1">
    <location>
        <begin position="529"/>
        <end position="538"/>
    </location>
</feature>
<feature type="compositionally biased region" description="Basic and acidic residues" evidence="1">
    <location>
        <begin position="180"/>
        <end position="204"/>
    </location>
</feature>
<feature type="region of interest" description="Disordered" evidence="1">
    <location>
        <begin position="516"/>
        <end position="542"/>
    </location>
</feature>
<feature type="region of interest" description="Disordered" evidence="1">
    <location>
        <begin position="291"/>
        <end position="429"/>
    </location>
</feature>
<feature type="compositionally biased region" description="Polar residues" evidence="1">
    <location>
        <begin position="1314"/>
        <end position="1333"/>
    </location>
</feature>
<sequence length="2128" mass="229684">MCATLPLFHSQQNSAPGVFGRRARLRRHGCHGRGPRRSRRGREPSAPSYSYRAESVGLPTRCMQGESGAPFSLDLKPALAIRSTLLNGHVLAIDNGGGLPALTPLVRQSGGGDRETTLVMPPHSMAFFVFPGVHGRACESAPPSTAEAGAGDVLLQLSPTDQGMHVQFDVEGLTQPSKSKTKDKLAATVKSADRRRNVLHETTPRAKRASPAPAPHPPRPGPVSPEDFLGRLAKTHAAHVKQRKHLAGPGAAHAPTTDKEEDEDQFTTIPVAHIWRPDDLEADLQPAAHKPGLRKLPAKPFKLPKRAPLVPSAPRLPKKPAPPRIKPIPRGVAVVSSLVDPQRGVSAEDSAEEEAAEEDHFPTGEVMAELGDSNEEEDSSAGGDEGFDYLSDDENDGEEETDEEGSKKGATTPGYTLDDDKDTEKSQFYFGPGEFMAALKNSAAGPKQAAGRGGEIGELDMSREPVTVPEQSTPPPYEPHLEAFVPVPPPAVTVEQQRLARQRAHQDMESAFYQGTASAARETKNTLPLLPPLAPPPGEQDLNTDLLIELGKRYLREKKMALKRPQPRLDESSCEQGRPSAPSAPSAPGEDEDLPPRQVRTRRQATAVRLALPTGASPRPRPRLRVRPSEDASSRQFPRDVRRELEQRITERRERLDKARESARDQPERALPRPRESDRSDRERAMARTREQLEQQRQQREQTERERLMEAREQLERAREQRDQQARAQQREESLAKAREQLDQQRQQREQQLEQQIRQMREQREQAGRQMRGHERGPLPLPGLRRTERVKRHTASDAASKYMDSFGWSEAQLPHRLQAGAHRVVPAPVHHHHHHNLHHPGLGSTFTSTRYKYGHAPQNVRKNVRHQVVKKTNVVRYVPVDEQPARASAEDHVVARPPSYARLPAATHRRQQVYRPNDNVATMWANSPLSPLRQYGGVQRQSNVQDDADSGSYEQGSPDVPGAALLAVDIDAGDDVPSSPAVETKTVPTEVKTTSIVKTERTYQSPEQDGGYSSESCLDADQEAGSAQFASLEPEAPTYLRAHQHHGHHHHHHRIGDSTPISSYGGVSAEEEGSATDYGAAGREAPKETSFIKEEETSSTEYGWKSAEVQTAADAAEGSEAEEPMPEFPFRTPPGGKGQVVGFTDDDSSPGGWYTFSSEPRRGPSEAPAAELEEYDDRLDPSDSYSTSPARRPAPQAHLEQGGTGRSWSVPLSHIGRKNPSSAGEASYSSGGEEAAGSGQRQHHASSYADSSTGHTAPSQERPAGLAPHDEQQYSAPQPQETAQEPAEPAPYGHNEPTEQAAPAVSYTRDHSSHQPQAPSGQGRSGETLSEYGSHTRDYNAPHPHQKSPVEPEQQASAVQSSYTFSSNGYNAPRPHQPVPAPHEQPAPPVQSSYSSNSNGYNAPTPHQPGPAPHEQPALPIQSSYSVYSNGHNSATRYQQPAPAVQGEQSSAVQSSYTSNSNGYNAPRPHQPVPFSHEQPAPPVQSSYSSYSNGYNSAPAPVEQEQQPTAVQSSYTSNSNGYNAPTPHQPAPAQQEQPTPPVQSSYSNGYYAPGPHQPAPGEHEQQSSAVKSSYTSYSNGYSGVPRPPQTAPAAQEQQSSPVQSSYTSDGYSGVPSPPHQAPVQQEQQSLGIQSSYTSNSNGYDSAPGPRQQSPPDSSSYAAYSNGYSPPSADASAPAVQEERSPAIPPNADSAPQPQTAASAALEQPAFGYEPASSGFAVPKLQAPATLAPPVFEPGQPASSFVTYSNGYSAPRPQAPIPWGGSNSGSALEATLESDATSATRPRAQPQSHRPRRPAQRKQPAQQPLLPPAFAYLSKYFQPVGGAKVDPVGRSPKTADDLWKQPAPAADDLWKQPAPADDLWKEPTPGEDLWKEPTPGEDLWKEPTPGGDLWKQPTQQRPSSALWGKQAPSPAADDADDSLDIWGQPIAKAVRAQAPAPSAQRSQQASLGAPSAEQLLDYNTAILRRNSNAAAPARTAPALMASLAPGGSNAYAVRRPAALRRRRSLHEPAAAPASAAHRSPRGILDVLGGSGKVMTNHLEQDEGHPATATAPRQDAREASGGSGSMVEEVDGPKTIDNVDRLLESLARAYPDRADGKGAVRVLELLPWRLFTRGGGGGGGAAASPI</sequence>
<feature type="compositionally biased region" description="Low complexity" evidence="1">
    <location>
        <begin position="1691"/>
        <end position="1704"/>
    </location>
</feature>
<feature type="region of interest" description="Disordered" evidence="1">
    <location>
        <begin position="26"/>
        <end position="51"/>
    </location>
</feature>
<feature type="compositionally biased region" description="Acidic residues" evidence="1">
    <location>
        <begin position="372"/>
        <end position="403"/>
    </location>
</feature>
<evidence type="ECO:0000256" key="1">
    <source>
        <dbReference type="SAM" id="MobiDB-lite"/>
    </source>
</evidence>
<proteinExistence type="predicted"/>
<feature type="compositionally biased region" description="Polar residues" evidence="1">
    <location>
        <begin position="1504"/>
        <end position="1523"/>
    </location>
</feature>
<organism evidence="2 3">
    <name type="scientific">Megalurothrips usitatus</name>
    <name type="common">bean blossom thrips</name>
    <dbReference type="NCBI Taxonomy" id="439358"/>
    <lineage>
        <taxon>Eukaryota</taxon>
        <taxon>Metazoa</taxon>
        <taxon>Ecdysozoa</taxon>
        <taxon>Arthropoda</taxon>
        <taxon>Hexapoda</taxon>
        <taxon>Insecta</taxon>
        <taxon>Pterygota</taxon>
        <taxon>Neoptera</taxon>
        <taxon>Paraneoptera</taxon>
        <taxon>Thysanoptera</taxon>
        <taxon>Terebrantia</taxon>
        <taxon>Thripoidea</taxon>
        <taxon>Thripidae</taxon>
        <taxon>Megalurothrips</taxon>
    </lineage>
</organism>
<dbReference type="EMBL" id="JAPTSV010000008">
    <property type="protein sequence ID" value="KAJ1525447.1"/>
    <property type="molecule type" value="Genomic_DNA"/>
</dbReference>
<feature type="region of interest" description="Disordered" evidence="1">
    <location>
        <begin position="171"/>
        <end position="264"/>
    </location>
</feature>
<evidence type="ECO:0000313" key="3">
    <source>
        <dbReference type="Proteomes" id="UP001075354"/>
    </source>
</evidence>
<comment type="caution">
    <text evidence="2">The sequence shown here is derived from an EMBL/GenBank/DDBJ whole genome shotgun (WGS) entry which is preliminary data.</text>
</comment>
<accession>A0AAV7XH89</accession>
<feature type="compositionally biased region" description="Low complexity" evidence="1">
    <location>
        <begin position="1390"/>
        <end position="1402"/>
    </location>
</feature>
<feature type="compositionally biased region" description="Basic and acidic residues" evidence="1">
    <location>
        <begin position="627"/>
        <end position="752"/>
    </location>
</feature>
<feature type="region of interest" description="Disordered" evidence="1">
    <location>
        <begin position="1000"/>
        <end position="1026"/>
    </location>
</feature>
<dbReference type="Proteomes" id="UP001075354">
    <property type="component" value="Chromosome 8"/>
</dbReference>
<feature type="compositionally biased region" description="Low complexity" evidence="1">
    <location>
        <begin position="1221"/>
        <end position="1239"/>
    </location>
</feature>